<organism evidence="1 2">
    <name type="scientific">Clostridium brassicae</name>
    <dbReference type="NCBI Taxonomy" id="2999072"/>
    <lineage>
        <taxon>Bacteria</taxon>
        <taxon>Bacillati</taxon>
        <taxon>Bacillota</taxon>
        <taxon>Clostridia</taxon>
        <taxon>Eubacteriales</taxon>
        <taxon>Clostridiaceae</taxon>
        <taxon>Clostridium</taxon>
    </lineage>
</organism>
<comment type="caution">
    <text evidence="1">The sequence shown here is derived from an EMBL/GenBank/DDBJ whole genome shotgun (WGS) entry which is preliminary data.</text>
</comment>
<dbReference type="EMBL" id="JAPQFJ010000003">
    <property type="protein sequence ID" value="MCY6957866.1"/>
    <property type="molecule type" value="Genomic_DNA"/>
</dbReference>
<dbReference type="RefSeq" id="WP_268060268.1">
    <property type="nucleotide sequence ID" value="NZ_JAPQFJ010000003.1"/>
</dbReference>
<proteinExistence type="predicted"/>
<reference evidence="1" key="1">
    <citation type="submission" date="2022-12" db="EMBL/GenBank/DDBJ databases">
        <title>Clostridium sp. nov., isolated from industrial wastewater.</title>
        <authorList>
            <person name="Jiayan W."/>
        </authorList>
    </citation>
    <scope>NUCLEOTIDE SEQUENCE</scope>
    <source>
        <strain evidence="1">ZC22-4</strain>
    </source>
</reference>
<accession>A0ABT4D6D7</accession>
<evidence type="ECO:0000313" key="2">
    <source>
        <dbReference type="Proteomes" id="UP001144612"/>
    </source>
</evidence>
<dbReference type="Proteomes" id="UP001144612">
    <property type="component" value="Unassembled WGS sequence"/>
</dbReference>
<keyword evidence="2" id="KW-1185">Reference proteome</keyword>
<evidence type="ECO:0000313" key="1">
    <source>
        <dbReference type="EMBL" id="MCY6957866.1"/>
    </source>
</evidence>
<gene>
    <name evidence="1" type="ORF">OW729_04515</name>
</gene>
<protein>
    <submittedName>
        <fullName evidence="1">Uncharacterized protein</fullName>
    </submittedName>
</protein>
<sequence length="56" mass="6591">MKISKAITEIFKQKEHTQMLIDDTVRNDHNNRVKISRLIGKREGLELALEIIKENM</sequence>
<name>A0ABT4D6D7_9CLOT</name>